<keyword evidence="3 5" id="KW-0378">Hydrolase</keyword>
<dbReference type="InterPro" id="IPR036852">
    <property type="entry name" value="Peptidase_S8/S53_dom_sf"/>
</dbReference>
<comment type="caution">
    <text evidence="8">The sequence shown here is derived from an EMBL/GenBank/DDBJ whole genome shotgun (WGS) entry which is preliminary data.</text>
</comment>
<feature type="region of interest" description="Disordered" evidence="6">
    <location>
        <begin position="72"/>
        <end position="91"/>
    </location>
</feature>
<sequence length="446" mass="50285">MTSSARSMGHQMYNIRTLIAQVSLQHENTTYTSPTHAGSGHDHFSYSHWHDIVERAWWKRWEYQSSETQRSDQRKHSCIPFEDDSSSSPNRQATFRETFQNEFLGRQRTFHIADEWFEKLEAKTLPLFKKNKDTRVTTGSRPKPVRIAVLDTGIDPECSFRTRIRGGRNFCEGEKRGNFWEDESGHGTAVAYQVARICPNAEIYIARIAQRAEEGDTMVPDRHAIVRALKVASEEWKVDIINMSFGWELQDDDDGVEEALNAVGNLGHILVFASSTNGGALTDILFPARHRDVIAVDAVDGLGKPFSNTGSTECGRKQERFSAPGLNVAAPYNTRVTGSSFASPIVASVAGLVLETFRKEIPDLNASIYKRLGTKGVMESVLKLLSKEVEGFNFLQPWIELQTGHSRRYFCERIINSVIRPTYKRIGMSYMGTVDTHGWSPTIEAD</sequence>
<protein>
    <recommendedName>
        <fullName evidence="7">Peptidase S8/S53 domain-containing protein</fullName>
    </recommendedName>
</protein>
<feature type="domain" description="Peptidase S8/S53" evidence="7">
    <location>
        <begin position="145"/>
        <end position="359"/>
    </location>
</feature>
<dbReference type="Pfam" id="PF00082">
    <property type="entry name" value="Peptidase_S8"/>
    <property type="match status" value="1"/>
</dbReference>
<dbReference type="Gene3D" id="3.40.50.200">
    <property type="entry name" value="Peptidase S8/S53 domain"/>
    <property type="match status" value="1"/>
</dbReference>
<feature type="active site" description="Charge relay system" evidence="5">
    <location>
        <position position="186"/>
    </location>
</feature>
<dbReference type="GO" id="GO:0006508">
    <property type="term" value="P:proteolysis"/>
    <property type="evidence" value="ECO:0007669"/>
    <property type="project" value="UniProtKB-KW"/>
</dbReference>
<feature type="active site" description="Charge relay system" evidence="5">
    <location>
        <position position="340"/>
    </location>
</feature>
<accession>A0A4V1WN49</accession>
<dbReference type="PANTHER" id="PTHR43806:SF11">
    <property type="entry name" value="CEREVISIN-RELATED"/>
    <property type="match status" value="1"/>
</dbReference>
<name>A0A4V1WN49_9PLEO</name>
<proteinExistence type="inferred from homology"/>
<evidence type="ECO:0000259" key="7">
    <source>
        <dbReference type="Pfam" id="PF00082"/>
    </source>
</evidence>
<comment type="similarity">
    <text evidence="1 5">Belongs to the peptidase S8 family.</text>
</comment>
<evidence type="ECO:0000256" key="2">
    <source>
        <dbReference type="ARBA" id="ARBA00022670"/>
    </source>
</evidence>
<dbReference type="PANTHER" id="PTHR43806">
    <property type="entry name" value="PEPTIDASE S8"/>
    <property type="match status" value="1"/>
</dbReference>
<evidence type="ECO:0000256" key="4">
    <source>
        <dbReference type="ARBA" id="ARBA00022825"/>
    </source>
</evidence>
<dbReference type="AlphaFoldDB" id="A0A4V1WN49"/>
<dbReference type="InterPro" id="IPR000209">
    <property type="entry name" value="Peptidase_S8/S53_dom"/>
</dbReference>
<dbReference type="Proteomes" id="UP000292402">
    <property type="component" value="Unassembled WGS sequence"/>
</dbReference>
<keyword evidence="2 5" id="KW-0645">Protease</keyword>
<dbReference type="CDD" id="cd00306">
    <property type="entry name" value="Peptidases_S8_S53"/>
    <property type="match status" value="1"/>
</dbReference>
<dbReference type="PRINTS" id="PR00723">
    <property type="entry name" value="SUBTILISIN"/>
</dbReference>
<organism evidence="8 9">
    <name type="scientific">Alternaria tenuissima</name>
    <dbReference type="NCBI Taxonomy" id="119927"/>
    <lineage>
        <taxon>Eukaryota</taxon>
        <taxon>Fungi</taxon>
        <taxon>Dikarya</taxon>
        <taxon>Ascomycota</taxon>
        <taxon>Pezizomycotina</taxon>
        <taxon>Dothideomycetes</taxon>
        <taxon>Pleosporomycetidae</taxon>
        <taxon>Pleosporales</taxon>
        <taxon>Pleosporineae</taxon>
        <taxon>Pleosporaceae</taxon>
        <taxon>Alternaria</taxon>
        <taxon>Alternaria sect. Alternaria</taxon>
        <taxon>Alternaria alternata complex</taxon>
    </lineage>
</organism>
<evidence type="ECO:0000256" key="3">
    <source>
        <dbReference type="ARBA" id="ARBA00022801"/>
    </source>
</evidence>
<dbReference type="InterPro" id="IPR050131">
    <property type="entry name" value="Peptidase_S8_subtilisin-like"/>
</dbReference>
<keyword evidence="4 5" id="KW-0720">Serine protease</keyword>
<evidence type="ECO:0000313" key="8">
    <source>
        <dbReference type="EMBL" id="RYN51780.1"/>
    </source>
</evidence>
<evidence type="ECO:0000256" key="1">
    <source>
        <dbReference type="ARBA" id="ARBA00011073"/>
    </source>
</evidence>
<evidence type="ECO:0000313" key="9">
    <source>
        <dbReference type="Proteomes" id="UP000292402"/>
    </source>
</evidence>
<feature type="active site" description="Charge relay system" evidence="5">
    <location>
        <position position="151"/>
    </location>
</feature>
<dbReference type="GO" id="GO:0004252">
    <property type="term" value="F:serine-type endopeptidase activity"/>
    <property type="evidence" value="ECO:0007669"/>
    <property type="project" value="UniProtKB-UniRule"/>
</dbReference>
<evidence type="ECO:0000256" key="6">
    <source>
        <dbReference type="SAM" id="MobiDB-lite"/>
    </source>
</evidence>
<dbReference type="PROSITE" id="PS51892">
    <property type="entry name" value="SUBTILASE"/>
    <property type="match status" value="1"/>
</dbReference>
<gene>
    <name evidence="8" type="ORF">AA0114_g5427</name>
</gene>
<evidence type="ECO:0000256" key="5">
    <source>
        <dbReference type="PROSITE-ProRule" id="PRU01240"/>
    </source>
</evidence>
<dbReference type="InterPro" id="IPR015500">
    <property type="entry name" value="Peptidase_S8_subtilisin-rel"/>
</dbReference>
<dbReference type="EMBL" id="PDXA01000015">
    <property type="protein sequence ID" value="RYN51780.1"/>
    <property type="molecule type" value="Genomic_DNA"/>
</dbReference>
<dbReference type="SUPFAM" id="SSF52743">
    <property type="entry name" value="Subtilisin-like"/>
    <property type="match status" value="1"/>
</dbReference>
<reference evidence="9" key="1">
    <citation type="journal article" date="2019" name="bioRxiv">
        <title>Genomics, evolutionary history and diagnostics of the Alternaria alternata species group including apple and Asian pear pathotypes.</title>
        <authorList>
            <person name="Armitage A.D."/>
            <person name="Cockerton H.M."/>
            <person name="Sreenivasaprasad S."/>
            <person name="Woodhall J.W."/>
            <person name="Lane C.R."/>
            <person name="Harrison R.J."/>
            <person name="Clarkson J.P."/>
        </authorList>
    </citation>
    <scope>NUCLEOTIDE SEQUENCE [LARGE SCALE GENOMIC DNA]</scope>
    <source>
        <strain evidence="9">FERA 1082</strain>
    </source>
</reference>